<protein>
    <submittedName>
        <fullName evidence="1">Uncharacterized protein</fullName>
    </submittedName>
</protein>
<dbReference type="EMBL" id="LN649230">
    <property type="protein sequence ID" value="CEI62425.1"/>
    <property type="molecule type" value="Genomic_DNA"/>
</dbReference>
<dbReference type="AlphaFoldDB" id="A0A2L2TRP7"/>
<accession>A0A2L2TRP7</accession>
<name>A0A2L2TRP7_9HYPO</name>
<sequence>MPPPILFSPWGQAVSTAKRIASSVNSFITRDTNTTEIQVEDQAGAQLFVVLRLIGSDRCPLWSFCIYNPSNHAWKTYESWKGCDQANDSVLTAHVPHTARKGDCSQQYVRNAVRNLVKARFLKMCQAKEVFDKIDNCFGGDELPPHIGQKPCVN</sequence>
<organism evidence="1 2">
    <name type="scientific">Fusarium venenatum</name>
    <dbReference type="NCBI Taxonomy" id="56646"/>
    <lineage>
        <taxon>Eukaryota</taxon>
        <taxon>Fungi</taxon>
        <taxon>Dikarya</taxon>
        <taxon>Ascomycota</taxon>
        <taxon>Pezizomycotina</taxon>
        <taxon>Sordariomycetes</taxon>
        <taxon>Hypocreomycetidae</taxon>
        <taxon>Hypocreales</taxon>
        <taxon>Nectriaceae</taxon>
        <taxon>Fusarium</taxon>
    </lineage>
</organism>
<keyword evidence="2" id="KW-1185">Reference proteome</keyword>
<reference evidence="2" key="1">
    <citation type="submission" date="2014-10" db="EMBL/GenBank/DDBJ databases">
        <authorList>
            <person name="King R."/>
        </authorList>
    </citation>
    <scope>NUCLEOTIDE SEQUENCE [LARGE SCALE GENOMIC DNA]</scope>
    <source>
        <strain evidence="2">A3/5</strain>
    </source>
</reference>
<dbReference type="Proteomes" id="UP000245910">
    <property type="component" value="Chromosome II"/>
</dbReference>
<proteinExistence type="predicted"/>
<evidence type="ECO:0000313" key="1">
    <source>
        <dbReference type="EMBL" id="CEI62425.1"/>
    </source>
</evidence>
<evidence type="ECO:0000313" key="2">
    <source>
        <dbReference type="Proteomes" id="UP000245910"/>
    </source>
</evidence>